<dbReference type="InterPro" id="IPR016364">
    <property type="entry name" value="Surface_antigen_Rickettsia"/>
</dbReference>
<evidence type="ECO:0000313" key="4">
    <source>
        <dbReference type="Proteomes" id="UP001141619"/>
    </source>
</evidence>
<dbReference type="Pfam" id="PF16998">
    <property type="entry name" value="17kDa_Anti_2"/>
    <property type="match status" value="1"/>
</dbReference>
<feature type="domain" description="Glycine zipper" evidence="1">
    <location>
        <begin position="1"/>
        <end position="54"/>
    </location>
</feature>
<dbReference type="AlphaFoldDB" id="A0A9X3U006"/>
<name>A0A9X3U006_9PROT</name>
<organism evidence="3 4">
    <name type="scientific">Govanella unica</name>
    <dbReference type="NCBI Taxonomy" id="2975056"/>
    <lineage>
        <taxon>Bacteria</taxon>
        <taxon>Pseudomonadati</taxon>
        <taxon>Pseudomonadota</taxon>
        <taxon>Alphaproteobacteria</taxon>
        <taxon>Emcibacterales</taxon>
        <taxon>Govanellaceae</taxon>
        <taxon>Govanella</taxon>
    </lineage>
</organism>
<dbReference type="Proteomes" id="UP001141619">
    <property type="component" value="Unassembled WGS sequence"/>
</dbReference>
<gene>
    <name evidence="3" type="ORF">NYP16_14245</name>
</gene>
<dbReference type="RefSeq" id="WP_274944823.1">
    <property type="nucleotide sequence ID" value="NZ_JANWOI010000005.1"/>
</dbReference>
<comment type="caution">
    <text evidence="3">The sequence shown here is derived from an EMBL/GenBank/DDBJ whole genome shotgun (WGS) entry which is preliminary data.</text>
</comment>
<dbReference type="InterPro" id="IPR039567">
    <property type="entry name" value="Gly-zipper"/>
</dbReference>
<reference evidence="3" key="1">
    <citation type="submission" date="2022-08" db="EMBL/GenBank/DDBJ databases">
        <authorList>
            <person name="Vandamme P."/>
            <person name="Hettiarachchi A."/>
            <person name="Peeters C."/>
            <person name="Cnockaert M."/>
            <person name="Carlier A."/>
        </authorList>
    </citation>
    <scope>NUCLEOTIDE SEQUENCE</scope>
    <source>
        <strain evidence="3">LMG 31809</strain>
    </source>
</reference>
<evidence type="ECO:0000313" key="3">
    <source>
        <dbReference type="EMBL" id="MDA5195110.1"/>
    </source>
</evidence>
<reference evidence="3" key="2">
    <citation type="journal article" date="2023" name="Syst. Appl. Microbiol.">
        <title>Govania unica gen. nov., sp. nov., a rare biosphere bacterium that represents a novel family in the class Alphaproteobacteria.</title>
        <authorList>
            <person name="Vandamme P."/>
            <person name="Peeters C."/>
            <person name="Hettiarachchi A."/>
            <person name="Cnockaert M."/>
            <person name="Carlier A."/>
        </authorList>
    </citation>
    <scope>NUCLEOTIDE SEQUENCE</scope>
    <source>
        <strain evidence="3">LMG 31809</strain>
    </source>
</reference>
<accession>A0A9X3U006</accession>
<dbReference type="InterPro" id="IPR032635">
    <property type="entry name" value="Anti_2"/>
</dbReference>
<proteinExistence type="predicted"/>
<dbReference type="EMBL" id="JANWOI010000005">
    <property type="protein sequence ID" value="MDA5195110.1"/>
    <property type="molecule type" value="Genomic_DNA"/>
</dbReference>
<protein>
    <submittedName>
        <fullName evidence="3">RT0821/Lpp0805 family surface protein</fullName>
    </submittedName>
</protein>
<keyword evidence="4" id="KW-1185">Reference proteome</keyword>
<evidence type="ECO:0000259" key="1">
    <source>
        <dbReference type="Pfam" id="PF13488"/>
    </source>
</evidence>
<dbReference type="PIRSF" id="PIRSF002721">
    <property type="entry name" value="Surface_antigen_Rickettsia"/>
    <property type="match status" value="1"/>
</dbReference>
<sequence>MGAATGAILGAAIGTSSNCRGYRCRSSTSGSAIAIGALAGALIGGQIGRSMDAKDRQMYGGAQQQAFEYGRAGQPSYWRNPDSGNYGEVVPKAAYQRQNQYCREFTQTIVVGGQKEQGYGTACRQPDGSWKIVNNN</sequence>
<evidence type="ECO:0000259" key="2">
    <source>
        <dbReference type="Pfam" id="PF16998"/>
    </source>
</evidence>
<dbReference type="Pfam" id="PF13488">
    <property type="entry name" value="Gly-zipper_Omp"/>
    <property type="match status" value="1"/>
</dbReference>
<feature type="domain" description="Surface antigen" evidence="2">
    <location>
        <begin position="74"/>
        <end position="134"/>
    </location>
</feature>